<reference evidence="3" key="1">
    <citation type="journal article" date="2013" name="Nat. Genet.">
        <title>The Capsella rubella genome and the genomic consequences of rapid mating system evolution.</title>
        <authorList>
            <person name="Slotte T."/>
            <person name="Hazzouri K.M."/>
            <person name="Agren J.A."/>
            <person name="Koenig D."/>
            <person name="Maumus F."/>
            <person name="Guo Y.L."/>
            <person name="Steige K."/>
            <person name="Platts A.E."/>
            <person name="Escobar J.S."/>
            <person name="Newman L.K."/>
            <person name="Wang W."/>
            <person name="Mandakova T."/>
            <person name="Vello E."/>
            <person name="Smith L.M."/>
            <person name="Henz S.R."/>
            <person name="Steffen J."/>
            <person name="Takuno S."/>
            <person name="Brandvain Y."/>
            <person name="Coop G."/>
            <person name="Andolfatto P."/>
            <person name="Hu T.T."/>
            <person name="Blanchette M."/>
            <person name="Clark R.M."/>
            <person name="Quesneville H."/>
            <person name="Nordborg M."/>
            <person name="Gaut B.S."/>
            <person name="Lysak M.A."/>
            <person name="Jenkins J."/>
            <person name="Grimwood J."/>
            <person name="Chapman J."/>
            <person name="Prochnik S."/>
            <person name="Shu S."/>
            <person name="Rokhsar D."/>
            <person name="Schmutz J."/>
            <person name="Weigel D."/>
            <person name="Wright S.I."/>
        </authorList>
    </citation>
    <scope>NUCLEOTIDE SEQUENCE [LARGE SCALE GENOMIC DNA]</scope>
    <source>
        <strain evidence="3">cv. Monte Gargano</strain>
    </source>
</reference>
<dbReference type="Proteomes" id="UP000029121">
    <property type="component" value="Unassembled WGS sequence"/>
</dbReference>
<proteinExistence type="predicted"/>
<gene>
    <name evidence="2" type="ORF">CARUB_v10018926mg</name>
</gene>
<evidence type="ECO:0000313" key="2">
    <source>
        <dbReference type="EMBL" id="EOA25579.1"/>
    </source>
</evidence>
<sequence length="184" mass="18041">MKKSHATAARTEPETEISSNEALADGGEASGPSLAPVPSSDDGDMSGVGAGGEEPVGASDELVGPSEESSELESGLAAGVLADDDFGDFAVLLLPDDGEGLGVAEEFFLAMVGAGVGGVVGAEPVDFGDAAAAGEGEVEFLPPLLALGALAGVGASAAKTVVKANAATARDRSLSVIVILENMW</sequence>
<protein>
    <submittedName>
        <fullName evidence="2">Uncharacterized protein</fullName>
    </submittedName>
</protein>
<evidence type="ECO:0000313" key="3">
    <source>
        <dbReference type="Proteomes" id="UP000029121"/>
    </source>
</evidence>
<accession>R0H8C8</accession>
<dbReference type="EMBL" id="KB870809">
    <property type="protein sequence ID" value="EOA25579.1"/>
    <property type="molecule type" value="Genomic_DNA"/>
</dbReference>
<organism evidence="2 3">
    <name type="scientific">Capsella rubella</name>
    <dbReference type="NCBI Taxonomy" id="81985"/>
    <lineage>
        <taxon>Eukaryota</taxon>
        <taxon>Viridiplantae</taxon>
        <taxon>Streptophyta</taxon>
        <taxon>Embryophyta</taxon>
        <taxon>Tracheophyta</taxon>
        <taxon>Spermatophyta</taxon>
        <taxon>Magnoliopsida</taxon>
        <taxon>eudicotyledons</taxon>
        <taxon>Gunneridae</taxon>
        <taxon>Pentapetalae</taxon>
        <taxon>rosids</taxon>
        <taxon>malvids</taxon>
        <taxon>Brassicales</taxon>
        <taxon>Brassicaceae</taxon>
        <taxon>Camelineae</taxon>
        <taxon>Capsella</taxon>
    </lineage>
</organism>
<name>R0H8C8_9BRAS</name>
<keyword evidence="3" id="KW-1185">Reference proteome</keyword>
<dbReference type="AlphaFoldDB" id="R0H8C8"/>
<feature type="region of interest" description="Disordered" evidence="1">
    <location>
        <begin position="1"/>
        <end position="74"/>
    </location>
</feature>
<evidence type="ECO:0000256" key="1">
    <source>
        <dbReference type="SAM" id="MobiDB-lite"/>
    </source>
</evidence>